<proteinExistence type="predicted"/>
<evidence type="ECO:0000256" key="6">
    <source>
        <dbReference type="SAM" id="Phobius"/>
    </source>
</evidence>
<evidence type="ECO:0000256" key="4">
    <source>
        <dbReference type="ARBA" id="ARBA00022989"/>
    </source>
</evidence>
<feature type="transmembrane region" description="Helical" evidence="6">
    <location>
        <begin position="197"/>
        <end position="215"/>
    </location>
</feature>
<gene>
    <name evidence="7" type="ORF">FMUND_12260</name>
</gene>
<accession>A0A8H6D5G7</accession>
<evidence type="ECO:0000256" key="5">
    <source>
        <dbReference type="ARBA" id="ARBA00023136"/>
    </source>
</evidence>
<evidence type="ECO:0000256" key="3">
    <source>
        <dbReference type="ARBA" id="ARBA00022692"/>
    </source>
</evidence>
<dbReference type="GO" id="GO:0016020">
    <property type="term" value="C:membrane"/>
    <property type="evidence" value="ECO:0007669"/>
    <property type="project" value="UniProtKB-SubCell"/>
</dbReference>
<keyword evidence="5 6" id="KW-0472">Membrane</keyword>
<keyword evidence="2" id="KW-0813">Transport</keyword>
<dbReference type="Pfam" id="PF01124">
    <property type="entry name" value="MAPEG"/>
    <property type="match status" value="1"/>
</dbReference>
<name>A0A8H6D5G7_9HYPO</name>
<dbReference type="InterPro" id="IPR001129">
    <property type="entry name" value="Membr-assoc_MAPEG"/>
</dbReference>
<evidence type="ECO:0000313" key="7">
    <source>
        <dbReference type="EMBL" id="KAF5705086.1"/>
    </source>
</evidence>
<dbReference type="InterPro" id="IPR023352">
    <property type="entry name" value="MAPEG-like_dom_sf"/>
</dbReference>
<comment type="caution">
    <text evidence="7">The sequence shown here is derived from an EMBL/GenBank/DDBJ whole genome shotgun (WGS) entry which is preliminary data.</text>
</comment>
<dbReference type="OrthoDB" id="6730379at2759"/>
<evidence type="ECO:0000313" key="8">
    <source>
        <dbReference type="Proteomes" id="UP000544331"/>
    </source>
</evidence>
<dbReference type="PANTHER" id="PTHR43791">
    <property type="entry name" value="PERMEASE-RELATED"/>
    <property type="match status" value="1"/>
</dbReference>
<protein>
    <submittedName>
        <fullName evidence="7">Allantoate permease</fullName>
    </submittedName>
</protein>
<keyword evidence="8" id="KW-1185">Reference proteome</keyword>
<dbReference type="InterPro" id="IPR036259">
    <property type="entry name" value="MFS_trans_sf"/>
</dbReference>
<dbReference type="PANTHER" id="PTHR43791:SF74">
    <property type="entry name" value="TRANSPORTER, PUTATIVE (AFU_ORTHOLOGUE AFUA_1G17530)-RELATED"/>
    <property type="match status" value="1"/>
</dbReference>
<feature type="transmembrane region" description="Helical" evidence="6">
    <location>
        <begin position="155"/>
        <end position="185"/>
    </location>
</feature>
<dbReference type="AlphaFoldDB" id="A0A8H6D5G7"/>
<evidence type="ECO:0000256" key="2">
    <source>
        <dbReference type="ARBA" id="ARBA00022448"/>
    </source>
</evidence>
<reference evidence="7 8" key="1">
    <citation type="submission" date="2020-05" db="EMBL/GenBank/DDBJ databases">
        <title>Identification and distribution of gene clusters putatively required for synthesis of sphingolipid metabolism inhibitors in phylogenetically diverse species of the filamentous fungus Fusarium.</title>
        <authorList>
            <person name="Kim H.-S."/>
            <person name="Busman M."/>
            <person name="Brown D.W."/>
            <person name="Divon H."/>
            <person name="Uhlig S."/>
            <person name="Proctor R.H."/>
        </authorList>
    </citation>
    <scope>NUCLEOTIDE SEQUENCE [LARGE SCALE GENOMIC DNA]</scope>
    <source>
        <strain evidence="7 8">NRRL 66235</strain>
    </source>
</reference>
<dbReference type="SUPFAM" id="SSF103473">
    <property type="entry name" value="MFS general substrate transporter"/>
    <property type="match status" value="1"/>
</dbReference>
<dbReference type="Proteomes" id="UP000544331">
    <property type="component" value="Unassembled WGS sequence"/>
</dbReference>
<sequence>MEALLYIRRTPALSKYNVSFDPAIIKKEKAEKLPPYVQWPADNFNNLLEQPTQFYAVLLGLTFLGVKDKTTVRLAWGYVGLRFIHSMIHVTTNGYIKISKKAVLVPTGQIDVEDGLSEGLQSTAYNVALKLAAAHEDEVVNSAIEKKSIKKIDWLGFNGMGFGIFHTLLLNLPLGVMAIFTIVGSGWLGRTYPGMRHHIYTLACIPVIVGCVLLWQLPPTQTAGRIIGIYLVGFFGSCYVQVILFGTNNFAGYMKKSMVAAGISVAYCLGNIIGALLFNALQPGIYWYYGVLFRCHGGLSNDEVHVGKGEQETRGGTWPSGVSHGLEDMTEKDNKDFRFQL</sequence>
<dbReference type="Gene3D" id="1.20.120.550">
    <property type="entry name" value="Membrane associated eicosanoid/glutathione metabolism-like domain"/>
    <property type="match status" value="1"/>
</dbReference>
<organism evidence="7 8">
    <name type="scientific">Fusarium mundagurra</name>
    <dbReference type="NCBI Taxonomy" id="1567541"/>
    <lineage>
        <taxon>Eukaryota</taxon>
        <taxon>Fungi</taxon>
        <taxon>Dikarya</taxon>
        <taxon>Ascomycota</taxon>
        <taxon>Pezizomycotina</taxon>
        <taxon>Sordariomycetes</taxon>
        <taxon>Hypocreomycetidae</taxon>
        <taxon>Hypocreales</taxon>
        <taxon>Nectriaceae</taxon>
        <taxon>Fusarium</taxon>
        <taxon>Fusarium fujikuroi species complex</taxon>
    </lineage>
</organism>
<keyword evidence="4 6" id="KW-1133">Transmembrane helix</keyword>
<dbReference type="SUPFAM" id="SSF161084">
    <property type="entry name" value="MAPEG domain-like"/>
    <property type="match status" value="1"/>
</dbReference>
<feature type="transmembrane region" description="Helical" evidence="6">
    <location>
        <begin position="258"/>
        <end position="278"/>
    </location>
</feature>
<keyword evidence="3 6" id="KW-0812">Transmembrane</keyword>
<evidence type="ECO:0000256" key="1">
    <source>
        <dbReference type="ARBA" id="ARBA00004141"/>
    </source>
</evidence>
<dbReference type="GO" id="GO:0022857">
    <property type="term" value="F:transmembrane transporter activity"/>
    <property type="evidence" value="ECO:0007669"/>
    <property type="project" value="TreeGrafter"/>
</dbReference>
<comment type="subcellular location">
    <subcellularLocation>
        <location evidence="1">Membrane</location>
        <topology evidence="1">Multi-pass membrane protein</topology>
    </subcellularLocation>
</comment>
<dbReference type="EMBL" id="JAAOAN010000496">
    <property type="protein sequence ID" value="KAF5705086.1"/>
    <property type="molecule type" value="Genomic_DNA"/>
</dbReference>
<feature type="transmembrane region" description="Helical" evidence="6">
    <location>
        <begin position="227"/>
        <end position="246"/>
    </location>
</feature>